<dbReference type="KEGG" id="noj:EJ995_09700"/>
<name>A0A3S9MZI8_9FLAO</name>
<dbReference type="PANTHER" id="PTHR10655">
    <property type="entry name" value="LYSOPHOSPHOLIPASE-RELATED"/>
    <property type="match status" value="1"/>
</dbReference>
<dbReference type="PANTHER" id="PTHR10655:SF17">
    <property type="entry name" value="LYSOPHOSPHOLIPASE-LIKE PROTEIN 1"/>
    <property type="match status" value="1"/>
</dbReference>
<dbReference type="Gene3D" id="3.40.50.1820">
    <property type="entry name" value="alpha/beta hydrolase"/>
    <property type="match status" value="1"/>
</dbReference>
<evidence type="ECO:0000313" key="5">
    <source>
        <dbReference type="Proteomes" id="UP000279600"/>
    </source>
</evidence>
<organism evidence="4 5">
    <name type="scientific">Nonlabens ponticola</name>
    <dbReference type="NCBI Taxonomy" id="2496866"/>
    <lineage>
        <taxon>Bacteria</taxon>
        <taxon>Pseudomonadati</taxon>
        <taxon>Bacteroidota</taxon>
        <taxon>Flavobacteriia</taxon>
        <taxon>Flavobacteriales</taxon>
        <taxon>Flavobacteriaceae</taxon>
        <taxon>Nonlabens</taxon>
    </lineage>
</organism>
<reference evidence="4 5" key="1">
    <citation type="submission" date="2018-12" db="EMBL/GenBank/DDBJ databases">
        <title>Complete genome of Nonlabens sp. MJ115.</title>
        <authorList>
            <person name="Choi H.S."/>
            <person name="Jung J."/>
        </authorList>
    </citation>
    <scope>NUCLEOTIDE SEQUENCE [LARGE SCALE GENOMIC DNA]</scope>
    <source>
        <strain evidence="4 5">MJ115</strain>
    </source>
</reference>
<dbReference type="AlphaFoldDB" id="A0A3S9MZI8"/>
<dbReference type="GO" id="GO:0016787">
    <property type="term" value="F:hydrolase activity"/>
    <property type="evidence" value="ECO:0007669"/>
    <property type="project" value="UniProtKB-KW"/>
</dbReference>
<evidence type="ECO:0000259" key="3">
    <source>
        <dbReference type="Pfam" id="PF02230"/>
    </source>
</evidence>
<evidence type="ECO:0000256" key="1">
    <source>
        <dbReference type="ARBA" id="ARBA00006499"/>
    </source>
</evidence>
<dbReference type="Proteomes" id="UP000279600">
    <property type="component" value="Chromosome"/>
</dbReference>
<gene>
    <name evidence="4" type="ORF">EJ995_09700</name>
</gene>
<evidence type="ECO:0000313" key="4">
    <source>
        <dbReference type="EMBL" id="AZQ44502.1"/>
    </source>
</evidence>
<proteinExistence type="inferred from homology"/>
<feature type="domain" description="Phospholipase/carboxylesterase/thioesterase" evidence="3">
    <location>
        <begin position="22"/>
        <end position="221"/>
    </location>
</feature>
<dbReference type="EMBL" id="CP034549">
    <property type="protein sequence ID" value="AZQ44502.1"/>
    <property type="molecule type" value="Genomic_DNA"/>
</dbReference>
<keyword evidence="2" id="KW-0378">Hydrolase</keyword>
<dbReference type="InterPro" id="IPR003140">
    <property type="entry name" value="PLipase/COase/thioEstase"/>
</dbReference>
<keyword evidence="5" id="KW-1185">Reference proteome</keyword>
<protein>
    <submittedName>
        <fullName evidence="4">Phospholipase</fullName>
    </submittedName>
</protein>
<comment type="similarity">
    <text evidence="1">Belongs to the AB hydrolase superfamily. AB hydrolase 2 family.</text>
</comment>
<dbReference type="OrthoDB" id="9795555at2"/>
<accession>A0A3S9MZI8</accession>
<dbReference type="InterPro" id="IPR050565">
    <property type="entry name" value="LYPA1-2/EST-like"/>
</dbReference>
<dbReference type="InterPro" id="IPR029058">
    <property type="entry name" value="AB_hydrolase_fold"/>
</dbReference>
<dbReference type="RefSeq" id="WP_126448002.1">
    <property type="nucleotide sequence ID" value="NZ_CP034549.1"/>
</dbReference>
<dbReference type="Pfam" id="PF02230">
    <property type="entry name" value="Abhydrolase_2"/>
    <property type="match status" value="1"/>
</dbReference>
<dbReference type="SUPFAM" id="SSF53474">
    <property type="entry name" value="alpha/beta-Hydrolases"/>
    <property type="match status" value="1"/>
</dbReference>
<sequence>MSLHKELSLQYRLRPSSIENPPLLLLVHGYGSNEDDLFSFAPYMTDELLIVSVRAPYDMPPQGAAWYAIDYTAAGGKFSDLNQARESMQLIEKFLNELKAHHNYNQDSVNILGFSQGAILSLAMSLNNPALFKNVVAMSGYLNVDLVQAMDDVELRFRESKIKPNYFISHGSMDQVIPADWARRTAPILKKLEVDQVYKEYAAGHGVAPDNFADMKSWLEARL</sequence>
<evidence type="ECO:0000256" key="2">
    <source>
        <dbReference type="ARBA" id="ARBA00022801"/>
    </source>
</evidence>